<feature type="region of interest" description="Disordered" evidence="2">
    <location>
        <begin position="28"/>
        <end position="81"/>
    </location>
</feature>
<reference evidence="3 4" key="1">
    <citation type="submission" date="2016-03" db="EMBL/GenBank/DDBJ databases">
        <authorList>
            <person name="Ploux O."/>
        </authorList>
    </citation>
    <scope>NUCLEOTIDE SEQUENCE [LARGE SCALE GENOMIC DNA]</scope>
    <source>
        <strain evidence="3 4">URUG2</strain>
    </source>
</reference>
<gene>
    <name evidence="3" type="ORF">RCC_10893</name>
</gene>
<accession>A0A2D3VPT3</accession>
<keyword evidence="4" id="KW-1185">Reference proteome</keyword>
<dbReference type="Proteomes" id="UP000225277">
    <property type="component" value="Unassembled WGS sequence"/>
</dbReference>
<proteinExistence type="predicted"/>
<evidence type="ECO:0000313" key="4">
    <source>
        <dbReference type="Proteomes" id="UP000225277"/>
    </source>
</evidence>
<evidence type="ECO:0000313" key="3">
    <source>
        <dbReference type="EMBL" id="CZT25164.1"/>
    </source>
</evidence>
<sequence length="529" mass="59420">MASRRRQISQNVVPYNHEELPFFSTYTEGSGVQQLRRKPSLSKRTQNNARERESCQSARFPPEERQHSESPILRSEEENVKVNTTPWERGDEVMADMSVAQSPEIEGAIVLDPEYSERQYYREPFTGFQREVWRPGDGDGSQITEYYQRTGPVLPVDQRWRIFQSNIGPIGLGKGKTEPPRFVFLDDRAAFEVLTSDIQRIRLNHDWPHDFAANGRIRARRTHRGRPAIKDPLTSEYHSAPLTNTSKYHFTGEKDYKPVIYRVPPPTPSEPTVEEIIRKRKAEDAADLTLYNARGHGHNQHTPRDMMVKFGAPTFSRKKPKGENHQMLAKLKAMAPNTKGKFVPNAESAYGGSRAWSIQPKSMMVSHGKSVQVKSDAPSETNIVATASEAIKRASASPPRLQNEQDDSESDGELFPQPGPNPDGRVPTPARSVAASLDIPRQMGYIDRRMHEKALAAKTVNAVQNQEDIKLIANELAEANVALGDQAKEIERLKRALEETQSVVLDLQGVIEEQDRVIGDMQGDDGSGA</sequence>
<dbReference type="GeneID" id="35605928"/>
<feature type="coiled-coil region" evidence="1">
    <location>
        <begin position="476"/>
        <end position="510"/>
    </location>
</feature>
<organism evidence="3 4">
    <name type="scientific">Ramularia collo-cygni</name>
    <dbReference type="NCBI Taxonomy" id="112498"/>
    <lineage>
        <taxon>Eukaryota</taxon>
        <taxon>Fungi</taxon>
        <taxon>Dikarya</taxon>
        <taxon>Ascomycota</taxon>
        <taxon>Pezizomycotina</taxon>
        <taxon>Dothideomycetes</taxon>
        <taxon>Dothideomycetidae</taxon>
        <taxon>Mycosphaerellales</taxon>
        <taxon>Mycosphaerellaceae</taxon>
        <taxon>Ramularia</taxon>
    </lineage>
</organism>
<protein>
    <submittedName>
        <fullName evidence="3">Uncharacterized protein</fullName>
    </submittedName>
</protein>
<keyword evidence="1" id="KW-0175">Coiled coil</keyword>
<dbReference type="RefSeq" id="XP_023631887.1">
    <property type="nucleotide sequence ID" value="XM_023776119.1"/>
</dbReference>
<evidence type="ECO:0000256" key="2">
    <source>
        <dbReference type="SAM" id="MobiDB-lite"/>
    </source>
</evidence>
<dbReference type="EMBL" id="FJUY01000025">
    <property type="protein sequence ID" value="CZT25164.1"/>
    <property type="molecule type" value="Genomic_DNA"/>
</dbReference>
<dbReference type="OrthoDB" id="3650389at2759"/>
<feature type="compositionally biased region" description="Basic and acidic residues" evidence="2">
    <location>
        <begin position="61"/>
        <end position="80"/>
    </location>
</feature>
<name>A0A2D3VPT3_9PEZI</name>
<evidence type="ECO:0000256" key="1">
    <source>
        <dbReference type="SAM" id="Coils"/>
    </source>
</evidence>
<feature type="region of interest" description="Disordered" evidence="2">
    <location>
        <begin position="390"/>
        <end position="430"/>
    </location>
</feature>
<dbReference type="AlphaFoldDB" id="A0A2D3VPT3"/>